<evidence type="ECO:0000313" key="1">
    <source>
        <dbReference type="EMBL" id="KAL3533252.1"/>
    </source>
</evidence>
<dbReference type="EMBL" id="JBJUIK010000003">
    <property type="protein sequence ID" value="KAL3533252.1"/>
    <property type="molecule type" value="Genomic_DNA"/>
</dbReference>
<dbReference type="Proteomes" id="UP001630127">
    <property type="component" value="Unassembled WGS sequence"/>
</dbReference>
<name>A0ABD3APY0_9GENT</name>
<comment type="caution">
    <text evidence="1">The sequence shown here is derived from an EMBL/GenBank/DDBJ whole genome shotgun (WGS) entry which is preliminary data.</text>
</comment>
<reference evidence="1 2" key="1">
    <citation type="submission" date="2024-11" db="EMBL/GenBank/DDBJ databases">
        <title>A near-complete genome assembly of Cinchona calisaya.</title>
        <authorList>
            <person name="Lian D.C."/>
            <person name="Zhao X.W."/>
            <person name="Wei L."/>
        </authorList>
    </citation>
    <scope>NUCLEOTIDE SEQUENCE [LARGE SCALE GENOMIC DNA]</scope>
    <source>
        <tissue evidence="1">Nenye</tissue>
    </source>
</reference>
<organism evidence="1 2">
    <name type="scientific">Cinchona calisaya</name>
    <dbReference type="NCBI Taxonomy" id="153742"/>
    <lineage>
        <taxon>Eukaryota</taxon>
        <taxon>Viridiplantae</taxon>
        <taxon>Streptophyta</taxon>
        <taxon>Embryophyta</taxon>
        <taxon>Tracheophyta</taxon>
        <taxon>Spermatophyta</taxon>
        <taxon>Magnoliopsida</taxon>
        <taxon>eudicotyledons</taxon>
        <taxon>Gunneridae</taxon>
        <taxon>Pentapetalae</taxon>
        <taxon>asterids</taxon>
        <taxon>lamiids</taxon>
        <taxon>Gentianales</taxon>
        <taxon>Rubiaceae</taxon>
        <taxon>Cinchonoideae</taxon>
        <taxon>Cinchoneae</taxon>
        <taxon>Cinchona</taxon>
    </lineage>
</organism>
<proteinExistence type="predicted"/>
<gene>
    <name evidence="1" type="ORF">ACH5RR_006773</name>
</gene>
<accession>A0ABD3APY0</accession>
<protein>
    <submittedName>
        <fullName evidence="1">Uncharacterized protein</fullName>
    </submittedName>
</protein>
<dbReference type="AlphaFoldDB" id="A0ABD3APY0"/>
<keyword evidence="2" id="KW-1185">Reference proteome</keyword>
<evidence type="ECO:0000313" key="2">
    <source>
        <dbReference type="Proteomes" id="UP001630127"/>
    </source>
</evidence>
<sequence>MGDGNDSRVLVELNKFKGEKIREAKENVDFNKDSKRIRVSITSVTVVMIATKSLDPRSSMTKEDKEKSSIFEGKMAAVALGKTVGQKVSGFASGGRKASFFEKH</sequence>